<dbReference type="AlphaFoldDB" id="A0A232EFE3"/>
<keyword evidence="2" id="KW-1185">Reference proteome</keyword>
<gene>
    <name evidence="1" type="ORF">TSAR_006876</name>
</gene>
<comment type="caution">
    <text evidence="1">The sequence shown here is derived from an EMBL/GenBank/DDBJ whole genome shotgun (WGS) entry which is preliminary data.</text>
</comment>
<evidence type="ECO:0000313" key="2">
    <source>
        <dbReference type="Proteomes" id="UP000215335"/>
    </source>
</evidence>
<proteinExistence type="predicted"/>
<accession>A0A232EFE3</accession>
<name>A0A232EFE3_9HYME</name>
<evidence type="ECO:0000313" key="1">
    <source>
        <dbReference type="EMBL" id="OXU17063.1"/>
    </source>
</evidence>
<protein>
    <submittedName>
        <fullName evidence="1">Uncharacterized protein</fullName>
    </submittedName>
</protein>
<dbReference type="Proteomes" id="UP000215335">
    <property type="component" value="Unassembled WGS sequence"/>
</dbReference>
<reference evidence="1 2" key="1">
    <citation type="journal article" date="2017" name="Curr. Biol.">
        <title>The Evolution of Venom by Co-option of Single-Copy Genes.</title>
        <authorList>
            <person name="Martinson E.O."/>
            <person name="Mrinalini"/>
            <person name="Kelkar Y.D."/>
            <person name="Chang C.H."/>
            <person name="Werren J.H."/>
        </authorList>
    </citation>
    <scope>NUCLEOTIDE SEQUENCE [LARGE SCALE GENOMIC DNA]</scope>
    <source>
        <strain evidence="1 2">Alberta</strain>
        <tissue evidence="1">Whole body</tissue>
    </source>
</reference>
<organism evidence="1 2">
    <name type="scientific">Trichomalopsis sarcophagae</name>
    <dbReference type="NCBI Taxonomy" id="543379"/>
    <lineage>
        <taxon>Eukaryota</taxon>
        <taxon>Metazoa</taxon>
        <taxon>Ecdysozoa</taxon>
        <taxon>Arthropoda</taxon>
        <taxon>Hexapoda</taxon>
        <taxon>Insecta</taxon>
        <taxon>Pterygota</taxon>
        <taxon>Neoptera</taxon>
        <taxon>Endopterygota</taxon>
        <taxon>Hymenoptera</taxon>
        <taxon>Apocrita</taxon>
        <taxon>Proctotrupomorpha</taxon>
        <taxon>Chalcidoidea</taxon>
        <taxon>Pteromalidae</taxon>
        <taxon>Pteromalinae</taxon>
        <taxon>Trichomalopsis</taxon>
    </lineage>
</organism>
<sequence>MCTRLRDDAIRNAWLEIQADPPWSIKKFLNELSGYDDDSLFELIELVDSKFEEFDEADSDTEIEDSDIVDEDVDFEDFHYDSSDETESSIVDKVSFLVNFKFLFR</sequence>
<dbReference type="EMBL" id="NNAY01005051">
    <property type="protein sequence ID" value="OXU17063.1"/>
    <property type="molecule type" value="Genomic_DNA"/>
</dbReference>